<dbReference type="SUPFAM" id="SSF51679">
    <property type="entry name" value="Bacterial luciferase-like"/>
    <property type="match status" value="1"/>
</dbReference>
<dbReference type="Proteomes" id="UP001162834">
    <property type="component" value="Chromosome"/>
</dbReference>
<dbReference type="Gene3D" id="3.20.20.30">
    <property type="entry name" value="Luciferase-like domain"/>
    <property type="match status" value="1"/>
</dbReference>
<evidence type="ECO:0000313" key="4">
    <source>
        <dbReference type="Proteomes" id="UP001162834"/>
    </source>
</evidence>
<dbReference type="KEGG" id="sbae:DSM104329_02933"/>
<dbReference type="InterPro" id="IPR050564">
    <property type="entry name" value="F420-G6PD/mer"/>
</dbReference>
<evidence type="ECO:0000259" key="2">
    <source>
        <dbReference type="Pfam" id="PF00296"/>
    </source>
</evidence>
<name>A0A9E6XXZ3_9ACTN</name>
<dbReference type="PANTHER" id="PTHR43244">
    <property type="match status" value="1"/>
</dbReference>
<reference evidence="3" key="1">
    <citation type="journal article" date="2022" name="Int. J. Syst. Evol. Microbiol.">
        <title>Pseudomonas aegrilactucae sp. nov. and Pseudomonas morbosilactucae sp. nov., pathogens causing bacterial rot of lettuce in Japan.</title>
        <authorList>
            <person name="Sawada H."/>
            <person name="Fujikawa T."/>
            <person name="Satou M."/>
        </authorList>
    </citation>
    <scope>NUCLEOTIDE SEQUENCE</scope>
    <source>
        <strain evidence="3">0166_1</strain>
    </source>
</reference>
<dbReference type="AlphaFoldDB" id="A0A9E6XXZ3"/>
<dbReference type="InterPro" id="IPR011251">
    <property type="entry name" value="Luciferase-like_dom"/>
</dbReference>
<sequence length="357" mass="39067">MKMSAYLYPKPGEGEFEKFIDSVKAAEEAGYDRAWVFDSQMLWKDVYVYMSHALAVTERIALGTGVTNPFTRHFTVTANAHATLNQIYPGRVLFGIGRGDSARRTLGLHPFPTASFKEVVRDIQTLMAGGSVGIVDHTGKTGPETHIVWAKEHIPTMMSATGPKNLRLAGALADIVQLQVGTHPDSIRWALEYVREGADEAGRNFDDIEIGCFTAMFVGEDQEAAWEFCRFSPNIAANQFADTVKYNPGVELPGPIDRLVNTPRATYDYWGGHCESDAEHMVLPGEVVDDFSIAGPRDKCLEKIKELAAVGVEEIAPGVLNGEVEQILKVGREIIPETQAIEATRWSEVLGGPGVTA</sequence>
<proteinExistence type="predicted"/>
<evidence type="ECO:0000256" key="1">
    <source>
        <dbReference type="ARBA" id="ARBA00023002"/>
    </source>
</evidence>
<dbReference type="EC" id="1.-.-.-" evidence="3"/>
<dbReference type="Pfam" id="PF00296">
    <property type="entry name" value="Bac_luciferase"/>
    <property type="match status" value="1"/>
</dbReference>
<dbReference type="PANTHER" id="PTHR43244:SF1">
    <property type="entry name" value="5,10-METHYLENETETRAHYDROMETHANOPTERIN REDUCTASE"/>
    <property type="match status" value="1"/>
</dbReference>
<dbReference type="RefSeq" id="WP_259310594.1">
    <property type="nucleotide sequence ID" value="NZ_CP087164.1"/>
</dbReference>
<feature type="domain" description="Luciferase-like" evidence="2">
    <location>
        <begin position="14"/>
        <end position="313"/>
    </location>
</feature>
<organism evidence="3 4">
    <name type="scientific">Capillimicrobium parvum</name>
    <dbReference type="NCBI Taxonomy" id="2884022"/>
    <lineage>
        <taxon>Bacteria</taxon>
        <taxon>Bacillati</taxon>
        <taxon>Actinomycetota</taxon>
        <taxon>Thermoleophilia</taxon>
        <taxon>Solirubrobacterales</taxon>
        <taxon>Capillimicrobiaceae</taxon>
        <taxon>Capillimicrobium</taxon>
    </lineage>
</organism>
<keyword evidence="1 3" id="KW-0560">Oxidoreductase</keyword>
<dbReference type="EMBL" id="CP087164">
    <property type="protein sequence ID" value="UGS36527.1"/>
    <property type="molecule type" value="Genomic_DNA"/>
</dbReference>
<evidence type="ECO:0000313" key="3">
    <source>
        <dbReference type="EMBL" id="UGS36527.1"/>
    </source>
</evidence>
<gene>
    <name evidence="3" type="ORF">DSM104329_02933</name>
</gene>
<dbReference type="InterPro" id="IPR036661">
    <property type="entry name" value="Luciferase-like_sf"/>
</dbReference>
<keyword evidence="4" id="KW-1185">Reference proteome</keyword>
<dbReference type="GO" id="GO:0016705">
    <property type="term" value="F:oxidoreductase activity, acting on paired donors, with incorporation or reduction of molecular oxygen"/>
    <property type="evidence" value="ECO:0007669"/>
    <property type="project" value="InterPro"/>
</dbReference>
<accession>A0A9E6XXZ3</accession>
<protein>
    <submittedName>
        <fullName evidence="3">Coenzyme F420-dependent oxidoreductase</fullName>
        <ecNumber evidence="3">1.-.-.-</ecNumber>
    </submittedName>
</protein>